<comment type="caution">
    <text evidence="8">The sequence shown here is derived from an EMBL/GenBank/DDBJ whole genome shotgun (WGS) entry which is preliminary data.</text>
</comment>
<organism evidence="8 9">
    <name type="scientific">Coprinellus micaceus</name>
    <name type="common">Glistening ink-cap mushroom</name>
    <name type="synonym">Coprinus micaceus</name>
    <dbReference type="NCBI Taxonomy" id="71717"/>
    <lineage>
        <taxon>Eukaryota</taxon>
        <taxon>Fungi</taxon>
        <taxon>Dikarya</taxon>
        <taxon>Basidiomycota</taxon>
        <taxon>Agaricomycotina</taxon>
        <taxon>Agaricomycetes</taxon>
        <taxon>Agaricomycetidae</taxon>
        <taxon>Agaricales</taxon>
        <taxon>Agaricineae</taxon>
        <taxon>Psathyrellaceae</taxon>
        <taxon>Coprinellus</taxon>
    </lineage>
</organism>
<evidence type="ECO:0000313" key="9">
    <source>
        <dbReference type="Proteomes" id="UP000298030"/>
    </source>
</evidence>
<dbReference type="GO" id="GO:0004190">
    <property type="term" value="F:aspartic-type endopeptidase activity"/>
    <property type="evidence" value="ECO:0007669"/>
    <property type="project" value="UniProtKB-KW"/>
</dbReference>
<evidence type="ECO:0000256" key="2">
    <source>
        <dbReference type="ARBA" id="ARBA00022750"/>
    </source>
</evidence>
<evidence type="ECO:0000259" key="7">
    <source>
        <dbReference type="PROSITE" id="PS51767"/>
    </source>
</evidence>
<comment type="similarity">
    <text evidence="1 3">Belongs to the peptidase A1 family.</text>
</comment>
<dbReference type="InterPro" id="IPR001461">
    <property type="entry name" value="Aspartic_peptidase_A1"/>
</dbReference>
<dbReference type="PROSITE" id="PS00141">
    <property type="entry name" value="ASP_PROTEASE"/>
    <property type="match status" value="1"/>
</dbReference>
<dbReference type="PANTHER" id="PTHR47966:SF57">
    <property type="entry name" value="PEPTIDASE A1 DOMAIN-CONTAINING PROTEIN"/>
    <property type="match status" value="1"/>
</dbReference>
<dbReference type="CDD" id="cd05471">
    <property type="entry name" value="pepsin_like"/>
    <property type="match status" value="1"/>
</dbReference>
<keyword evidence="9" id="KW-1185">Reference proteome</keyword>
<evidence type="ECO:0000256" key="5">
    <source>
        <dbReference type="SAM" id="Phobius"/>
    </source>
</evidence>
<evidence type="ECO:0000313" key="8">
    <source>
        <dbReference type="EMBL" id="TEB30270.1"/>
    </source>
</evidence>
<evidence type="ECO:0000256" key="4">
    <source>
        <dbReference type="SAM" id="MobiDB-lite"/>
    </source>
</evidence>
<keyword evidence="6" id="KW-0732">Signal</keyword>
<dbReference type="InterPro" id="IPR021109">
    <property type="entry name" value="Peptidase_aspartic_dom_sf"/>
</dbReference>
<dbReference type="PROSITE" id="PS51767">
    <property type="entry name" value="PEPTIDASE_A1"/>
    <property type="match status" value="1"/>
</dbReference>
<feature type="transmembrane region" description="Helical" evidence="5">
    <location>
        <begin position="447"/>
        <end position="474"/>
    </location>
</feature>
<dbReference type="OrthoDB" id="2747330at2759"/>
<feature type="domain" description="Peptidase A1" evidence="7">
    <location>
        <begin position="70"/>
        <end position="388"/>
    </location>
</feature>
<dbReference type="EMBL" id="QPFP01000024">
    <property type="protein sequence ID" value="TEB30270.1"/>
    <property type="molecule type" value="Genomic_DNA"/>
</dbReference>
<dbReference type="InterPro" id="IPR033121">
    <property type="entry name" value="PEPTIDASE_A1"/>
</dbReference>
<dbReference type="InterPro" id="IPR034164">
    <property type="entry name" value="Pepsin-like_dom"/>
</dbReference>
<gene>
    <name evidence="8" type="ORF">FA13DRAFT_1710681</name>
</gene>
<feature type="chain" id="PRO_5021409093" evidence="6">
    <location>
        <begin position="20"/>
        <end position="593"/>
    </location>
</feature>
<dbReference type="Gene3D" id="2.40.70.10">
    <property type="entry name" value="Acid Proteases"/>
    <property type="match status" value="2"/>
</dbReference>
<feature type="compositionally biased region" description="Polar residues" evidence="4">
    <location>
        <begin position="39"/>
        <end position="49"/>
    </location>
</feature>
<keyword evidence="5" id="KW-0472">Membrane</keyword>
<dbReference type="GO" id="GO:0006508">
    <property type="term" value="P:proteolysis"/>
    <property type="evidence" value="ECO:0007669"/>
    <property type="project" value="UniProtKB-KW"/>
</dbReference>
<dbReference type="InterPro" id="IPR001969">
    <property type="entry name" value="Aspartic_peptidase_AS"/>
</dbReference>
<dbReference type="Proteomes" id="UP000298030">
    <property type="component" value="Unassembled WGS sequence"/>
</dbReference>
<keyword evidence="5" id="KW-0812">Transmembrane</keyword>
<keyword evidence="2 3" id="KW-0064">Aspartyl protease</keyword>
<dbReference type="AlphaFoldDB" id="A0A4Y7T837"/>
<name>A0A4Y7T837_COPMI</name>
<reference evidence="8 9" key="1">
    <citation type="journal article" date="2019" name="Nat. Ecol. Evol.">
        <title>Megaphylogeny resolves global patterns of mushroom evolution.</title>
        <authorList>
            <person name="Varga T."/>
            <person name="Krizsan K."/>
            <person name="Foldi C."/>
            <person name="Dima B."/>
            <person name="Sanchez-Garcia M."/>
            <person name="Sanchez-Ramirez S."/>
            <person name="Szollosi G.J."/>
            <person name="Szarkandi J.G."/>
            <person name="Papp V."/>
            <person name="Albert L."/>
            <person name="Andreopoulos W."/>
            <person name="Angelini C."/>
            <person name="Antonin V."/>
            <person name="Barry K.W."/>
            <person name="Bougher N.L."/>
            <person name="Buchanan P."/>
            <person name="Buyck B."/>
            <person name="Bense V."/>
            <person name="Catcheside P."/>
            <person name="Chovatia M."/>
            <person name="Cooper J."/>
            <person name="Damon W."/>
            <person name="Desjardin D."/>
            <person name="Finy P."/>
            <person name="Geml J."/>
            <person name="Haridas S."/>
            <person name="Hughes K."/>
            <person name="Justo A."/>
            <person name="Karasinski D."/>
            <person name="Kautmanova I."/>
            <person name="Kiss B."/>
            <person name="Kocsube S."/>
            <person name="Kotiranta H."/>
            <person name="LaButti K.M."/>
            <person name="Lechner B.E."/>
            <person name="Liimatainen K."/>
            <person name="Lipzen A."/>
            <person name="Lukacs Z."/>
            <person name="Mihaltcheva S."/>
            <person name="Morgado L.N."/>
            <person name="Niskanen T."/>
            <person name="Noordeloos M.E."/>
            <person name="Ohm R.A."/>
            <person name="Ortiz-Santana B."/>
            <person name="Ovrebo C."/>
            <person name="Racz N."/>
            <person name="Riley R."/>
            <person name="Savchenko A."/>
            <person name="Shiryaev A."/>
            <person name="Soop K."/>
            <person name="Spirin V."/>
            <person name="Szebenyi C."/>
            <person name="Tomsovsky M."/>
            <person name="Tulloss R.E."/>
            <person name="Uehling J."/>
            <person name="Grigoriev I.V."/>
            <person name="Vagvolgyi C."/>
            <person name="Papp T."/>
            <person name="Martin F.M."/>
            <person name="Miettinen O."/>
            <person name="Hibbett D.S."/>
            <person name="Nagy L.G."/>
        </authorList>
    </citation>
    <scope>NUCLEOTIDE SEQUENCE [LARGE SCALE GENOMIC DNA]</scope>
    <source>
        <strain evidence="8 9">FP101781</strain>
    </source>
</reference>
<feature type="signal peptide" evidence="6">
    <location>
        <begin position="1"/>
        <end position="19"/>
    </location>
</feature>
<dbReference type="STRING" id="71717.A0A4Y7T837"/>
<sequence>MKALSFLLLALLSAHNAQASRGSFRQVKSNAPHIHRRAPQSSTDSQTNVGSSGDDKDSSFSLNSVHDLIYLADITVGGVEYAVQLDTGSSDLFIKGEKSPIPGSTATYAIGWAYGTISYAPVEFLNISVSSQAFVDAQSAQNPALGYGADGIAGLGFTRLSSIDDALTKVQSSTGKSLLQNLFEANPSEPNYITFALHRSTQGDDEVEGSFTIGELEDDYKSIEINEEIPTWPPANPYRWNVLLDALIVNTTITPGTTTITGAPSNKAVVLLDSGSSYTYAPTEVVQQIYGNVSGAAFDSSIGYWRVPCEEEINMAVQIGGQVFPIHPLDVSPRITADANSKCIGSFVPQSLGSDWDFDWLIGDNVLRSVYSLYDFGDYDSSGKMGNPYVKLLSIINPDEASVDFHKQRGGTPRTNITFVGLDGVSVAPSFYISNDISKSLEMIGTWMPAILAVVALNALIVVICSIVWLISFIRKRRRRATARHPRGRVSPLPMNPMNSYIAGAPPTPNGPTSPGSVHVYEPVSMALTEDTFVPPSPAFHGKASMGDRPKRTFALCSGSTFYDNTVIPGYRAYLFGSPLSLLSSRSFSLLID</sequence>
<dbReference type="PRINTS" id="PR00792">
    <property type="entry name" value="PEPSIN"/>
</dbReference>
<proteinExistence type="inferred from homology"/>
<feature type="region of interest" description="Disordered" evidence="4">
    <location>
        <begin position="22"/>
        <end position="58"/>
    </location>
</feature>
<protein>
    <submittedName>
        <fullName evidence="8">Acid protease</fullName>
    </submittedName>
</protein>
<keyword evidence="5" id="KW-1133">Transmembrane helix</keyword>
<dbReference type="PANTHER" id="PTHR47966">
    <property type="entry name" value="BETA-SITE APP-CLEAVING ENZYME, ISOFORM A-RELATED"/>
    <property type="match status" value="1"/>
</dbReference>
<evidence type="ECO:0000256" key="3">
    <source>
        <dbReference type="RuleBase" id="RU000454"/>
    </source>
</evidence>
<keyword evidence="3" id="KW-0378">Hydrolase</keyword>
<dbReference type="SUPFAM" id="SSF50630">
    <property type="entry name" value="Acid proteases"/>
    <property type="match status" value="1"/>
</dbReference>
<accession>A0A4Y7T837</accession>
<dbReference type="Pfam" id="PF00026">
    <property type="entry name" value="Asp"/>
    <property type="match status" value="1"/>
</dbReference>
<evidence type="ECO:0000256" key="6">
    <source>
        <dbReference type="SAM" id="SignalP"/>
    </source>
</evidence>
<keyword evidence="3 8" id="KW-0645">Protease</keyword>
<evidence type="ECO:0000256" key="1">
    <source>
        <dbReference type="ARBA" id="ARBA00007447"/>
    </source>
</evidence>